<evidence type="ECO:0000256" key="7">
    <source>
        <dbReference type="ARBA" id="ARBA00022801"/>
    </source>
</evidence>
<feature type="binding site" evidence="13">
    <location>
        <position position="217"/>
    </location>
    <ligand>
        <name>substrate</name>
    </ligand>
</feature>
<dbReference type="PANTHER" id="PTHR21581:SF6">
    <property type="entry name" value="TRAFFICKING PROTEIN PARTICLE COMPLEX SUBUNIT 12"/>
    <property type="match status" value="1"/>
</dbReference>
<evidence type="ECO:0000256" key="3">
    <source>
        <dbReference type="ARBA" id="ARBA00012448"/>
    </source>
</evidence>
<keyword evidence="10" id="KW-0961">Cell wall biogenesis/degradation</keyword>
<dbReference type="PRINTS" id="PR00725">
    <property type="entry name" value="DADACBPTASE1"/>
</dbReference>
<dbReference type="Gene3D" id="2.60.410.10">
    <property type="entry name" value="D-Ala-D-Ala carboxypeptidase, C-terminal domain"/>
    <property type="match status" value="1"/>
</dbReference>
<keyword evidence="4 17" id="KW-0121">Carboxypeptidase</keyword>
<dbReference type="OrthoDB" id="9795979at2"/>
<keyword evidence="5" id="KW-0645">Protease</keyword>
<comment type="similarity">
    <text evidence="2 14">Belongs to the peptidase S11 family.</text>
</comment>
<comment type="catalytic activity">
    <reaction evidence="11">
        <text>Preferential cleavage: (Ac)2-L-Lys-D-Ala-|-D-Ala. Also transpeptidation of peptidyl-alanyl moieties that are N-acyl substituents of D-alanine.</text>
        <dbReference type="EC" id="3.4.16.4"/>
    </reaction>
</comment>
<evidence type="ECO:0000256" key="15">
    <source>
        <dbReference type="SAM" id="SignalP"/>
    </source>
</evidence>
<dbReference type="GO" id="GO:0006508">
    <property type="term" value="P:proteolysis"/>
    <property type="evidence" value="ECO:0007669"/>
    <property type="project" value="UniProtKB-KW"/>
</dbReference>
<dbReference type="GO" id="GO:0071555">
    <property type="term" value="P:cell wall organization"/>
    <property type="evidence" value="ECO:0007669"/>
    <property type="project" value="UniProtKB-KW"/>
</dbReference>
<dbReference type="Gene3D" id="3.40.710.10">
    <property type="entry name" value="DD-peptidase/beta-lactamase superfamily"/>
    <property type="match status" value="1"/>
</dbReference>
<keyword evidence="7 17" id="KW-0378">Hydrolase</keyword>
<feature type="domain" description="Peptidase S11 D-Ala-D-Ala carboxypeptidase A C-terminal" evidence="16">
    <location>
        <begin position="267"/>
        <end position="357"/>
    </location>
</feature>
<dbReference type="eggNOG" id="COG1686">
    <property type="taxonomic scope" value="Bacteria"/>
</dbReference>
<comment type="pathway">
    <text evidence="1">Cell wall biogenesis; peptidoglycan biosynthesis.</text>
</comment>
<dbReference type="InterPro" id="IPR001967">
    <property type="entry name" value="Peptidase_S11_N"/>
</dbReference>
<dbReference type="STRING" id="1367847.JCM7686_0752"/>
<feature type="chain" id="PRO_5004545001" description="serine-type D-Ala-D-Ala carboxypeptidase" evidence="15">
    <location>
        <begin position="21"/>
        <end position="381"/>
    </location>
</feature>
<evidence type="ECO:0000256" key="4">
    <source>
        <dbReference type="ARBA" id="ARBA00022645"/>
    </source>
</evidence>
<dbReference type="KEGG" id="pami:JCM7686_0752"/>
<evidence type="ECO:0000313" key="17">
    <source>
        <dbReference type="EMBL" id="AGT07861.1"/>
    </source>
</evidence>
<feature type="signal peptide" evidence="15">
    <location>
        <begin position="1"/>
        <end position="20"/>
    </location>
</feature>
<dbReference type="SUPFAM" id="SSF56601">
    <property type="entry name" value="beta-lactamase/transpeptidase-like"/>
    <property type="match status" value="1"/>
</dbReference>
<evidence type="ECO:0000313" key="18">
    <source>
        <dbReference type="Proteomes" id="UP000015480"/>
    </source>
</evidence>
<dbReference type="GO" id="GO:0009252">
    <property type="term" value="P:peptidoglycan biosynthetic process"/>
    <property type="evidence" value="ECO:0007669"/>
    <property type="project" value="UniProtKB-UniPathway"/>
</dbReference>
<proteinExistence type="inferred from homology"/>
<dbReference type="InterPro" id="IPR012338">
    <property type="entry name" value="Beta-lactam/transpept-like"/>
</dbReference>
<dbReference type="HOGENOM" id="CLU_027070_8_1_5"/>
<evidence type="ECO:0000256" key="10">
    <source>
        <dbReference type="ARBA" id="ARBA00023316"/>
    </source>
</evidence>
<evidence type="ECO:0000256" key="11">
    <source>
        <dbReference type="ARBA" id="ARBA00034000"/>
    </source>
</evidence>
<dbReference type="Proteomes" id="UP000015480">
    <property type="component" value="Chromosome"/>
</dbReference>
<dbReference type="InterPro" id="IPR018044">
    <property type="entry name" value="Peptidase_S11"/>
</dbReference>
<gene>
    <name evidence="17" type="ORF">JCM7686_0752</name>
</gene>
<accession>S5YRG7</accession>
<evidence type="ECO:0000259" key="16">
    <source>
        <dbReference type="SMART" id="SM00936"/>
    </source>
</evidence>
<dbReference type="Pfam" id="PF07943">
    <property type="entry name" value="PBP5_C"/>
    <property type="match status" value="1"/>
</dbReference>
<keyword evidence="6 15" id="KW-0732">Signal</keyword>
<dbReference type="InterPro" id="IPR012907">
    <property type="entry name" value="Peptidase_S11_C"/>
</dbReference>
<feature type="active site" description="Proton acceptor" evidence="12">
    <location>
        <position position="55"/>
    </location>
</feature>
<evidence type="ECO:0000256" key="6">
    <source>
        <dbReference type="ARBA" id="ARBA00022729"/>
    </source>
</evidence>
<dbReference type="PATRIC" id="fig|1367847.3.peg.703"/>
<dbReference type="EC" id="3.4.16.4" evidence="3"/>
<evidence type="ECO:0000256" key="8">
    <source>
        <dbReference type="ARBA" id="ARBA00022960"/>
    </source>
</evidence>
<keyword evidence="8" id="KW-0133">Cell shape</keyword>
<organism evidence="17 18">
    <name type="scientific">Paracoccus aminophilus JCM 7686</name>
    <dbReference type="NCBI Taxonomy" id="1367847"/>
    <lineage>
        <taxon>Bacteria</taxon>
        <taxon>Pseudomonadati</taxon>
        <taxon>Pseudomonadota</taxon>
        <taxon>Alphaproteobacteria</taxon>
        <taxon>Rhodobacterales</taxon>
        <taxon>Paracoccaceae</taxon>
        <taxon>Paracoccus</taxon>
    </lineage>
</organism>
<dbReference type="InterPro" id="IPR037167">
    <property type="entry name" value="Peptidase_S11_C_sf"/>
</dbReference>
<dbReference type="SMART" id="SM00936">
    <property type="entry name" value="PBP5_C"/>
    <property type="match status" value="1"/>
</dbReference>
<evidence type="ECO:0000256" key="9">
    <source>
        <dbReference type="ARBA" id="ARBA00022984"/>
    </source>
</evidence>
<dbReference type="GO" id="GO:0008360">
    <property type="term" value="P:regulation of cell shape"/>
    <property type="evidence" value="ECO:0007669"/>
    <property type="project" value="UniProtKB-KW"/>
</dbReference>
<keyword evidence="18" id="KW-1185">Reference proteome</keyword>
<dbReference type="AlphaFoldDB" id="S5YRG7"/>
<evidence type="ECO:0000256" key="1">
    <source>
        <dbReference type="ARBA" id="ARBA00004752"/>
    </source>
</evidence>
<sequence>MRSLLVGICALLSTVAPVMAFDTNAREAWVYDVETGTVLMEKNPDQAMHPASMSKLMTIYMLFEALKEGRVQLDTRLPVSTKARQMQGSTMFLNEQDRPTVEELIKGMIVLSGNDACVVVAEGLAGTEEAFARQMTDRAKALGLENSHFVNASGWPDPDQIMTAHDLGLLAQHLIIDFPDYYKYFAIAEFPFDNRAPANRRNRNPLLKLGIGADGLKTGHTQEAGYGLVGSAVQGGRRIIFVVSGLQDDKSRAEESERIVNWAFRQFTMRTVVPKGEIVAEAPVWLGDRSRVGLTTADGVKVLIPAGAQSGVTAEAVFNGPIEAPIKAGTRVGDLVIQIPGTGESKMPLITATDVDSAGVFGRLQGAASRLAHKAIDAAGS</sequence>
<feature type="active site" description="Acyl-ester intermediate" evidence="12">
    <location>
        <position position="52"/>
    </location>
</feature>
<evidence type="ECO:0000256" key="12">
    <source>
        <dbReference type="PIRSR" id="PIRSR618044-1"/>
    </source>
</evidence>
<dbReference type="EMBL" id="CP006650">
    <property type="protein sequence ID" value="AGT07861.1"/>
    <property type="molecule type" value="Genomic_DNA"/>
</dbReference>
<dbReference type="PANTHER" id="PTHR21581">
    <property type="entry name" value="D-ALANYL-D-ALANINE CARBOXYPEPTIDASE"/>
    <property type="match status" value="1"/>
</dbReference>
<dbReference type="Pfam" id="PF00768">
    <property type="entry name" value="Peptidase_S11"/>
    <property type="match status" value="1"/>
</dbReference>
<reference evidence="17 18" key="1">
    <citation type="journal article" date="2014" name="BMC Genomics">
        <title>Architecture and functions of a multipartite genome of the methylotrophic bacterium Paracoccus aminophilus JCM 7686, containing primary and secondary chromids.</title>
        <authorList>
            <person name="Dziewit L."/>
            <person name="Czarnecki J."/>
            <person name="Wibberg D."/>
            <person name="Radlinska M."/>
            <person name="Mrozek P."/>
            <person name="Szymczak M."/>
            <person name="Schluter A."/>
            <person name="Puhler A."/>
            <person name="Bartosik D."/>
        </authorList>
    </citation>
    <scope>NUCLEOTIDE SEQUENCE [LARGE SCALE GENOMIC DNA]</scope>
    <source>
        <strain evidence="17">JCM 7686</strain>
    </source>
</reference>
<evidence type="ECO:0000256" key="13">
    <source>
        <dbReference type="PIRSR" id="PIRSR618044-2"/>
    </source>
</evidence>
<keyword evidence="9" id="KW-0573">Peptidoglycan synthesis</keyword>
<dbReference type="UniPathway" id="UPA00219"/>
<evidence type="ECO:0000256" key="14">
    <source>
        <dbReference type="RuleBase" id="RU004016"/>
    </source>
</evidence>
<dbReference type="GO" id="GO:0009002">
    <property type="term" value="F:serine-type D-Ala-D-Ala carboxypeptidase activity"/>
    <property type="evidence" value="ECO:0007669"/>
    <property type="project" value="UniProtKB-EC"/>
</dbReference>
<protein>
    <recommendedName>
        <fullName evidence="3">serine-type D-Ala-D-Ala carboxypeptidase</fullName>
        <ecNumber evidence="3">3.4.16.4</ecNumber>
    </recommendedName>
</protein>
<dbReference type="RefSeq" id="WP_020949500.1">
    <property type="nucleotide sequence ID" value="NC_022041.1"/>
</dbReference>
<evidence type="ECO:0000256" key="2">
    <source>
        <dbReference type="ARBA" id="ARBA00007164"/>
    </source>
</evidence>
<feature type="active site" evidence="12">
    <location>
        <position position="112"/>
    </location>
</feature>
<name>S5YRG7_PARAH</name>
<evidence type="ECO:0000256" key="5">
    <source>
        <dbReference type="ARBA" id="ARBA00022670"/>
    </source>
</evidence>